<proteinExistence type="inferred from homology"/>
<gene>
    <name evidence="5" type="ORF">Pmar_PMAR026355</name>
</gene>
<protein>
    <recommendedName>
        <fullName evidence="2">subtilisin</fullName>
        <ecNumber evidence="2">3.4.21.62</ecNumber>
    </recommendedName>
</protein>
<reference evidence="5 6" key="1">
    <citation type="submission" date="2008-07" db="EMBL/GenBank/DDBJ databases">
        <authorList>
            <person name="El-Sayed N."/>
            <person name="Caler E."/>
            <person name="Inman J."/>
            <person name="Amedeo P."/>
            <person name="Hass B."/>
            <person name="Wortman J."/>
        </authorList>
    </citation>
    <scope>NUCLEOTIDE SEQUENCE [LARGE SCALE GENOMIC DNA]</scope>
    <source>
        <strain evidence="6">ATCC 50983 / TXsc</strain>
    </source>
</reference>
<dbReference type="GeneID" id="9050294"/>
<dbReference type="AlphaFoldDB" id="C5LEI6"/>
<dbReference type="GO" id="GO:0006508">
    <property type="term" value="P:proteolysis"/>
    <property type="evidence" value="ECO:0007669"/>
    <property type="project" value="InterPro"/>
</dbReference>
<sequence length="86" mass="8803">MQLDDESNFGSAVDIAAPGYQILATTPTGKYGKGTGTSAAAAIVAGYIRSIIKNTATPGVMDSKGGKVLTFGRVNAEAAVREILKK</sequence>
<evidence type="ECO:0000256" key="3">
    <source>
        <dbReference type="PROSITE-ProRule" id="PRU01240"/>
    </source>
</evidence>
<accession>C5LEI6</accession>
<name>C5LEI6_PERM5</name>
<dbReference type="InterPro" id="IPR000209">
    <property type="entry name" value="Peptidase_S8/S53_dom"/>
</dbReference>
<evidence type="ECO:0000313" key="6">
    <source>
        <dbReference type="Proteomes" id="UP000007800"/>
    </source>
</evidence>
<comment type="caution">
    <text evidence="3">Lacks conserved residue(s) required for the propagation of feature annotation.</text>
</comment>
<keyword evidence="6" id="KW-1185">Reference proteome</keyword>
<dbReference type="InterPro" id="IPR036852">
    <property type="entry name" value="Peptidase_S8/S53_dom_sf"/>
</dbReference>
<dbReference type="EMBL" id="GG681295">
    <property type="protein sequence ID" value="EER04804.1"/>
    <property type="molecule type" value="Genomic_DNA"/>
</dbReference>
<dbReference type="Gene3D" id="3.40.50.200">
    <property type="entry name" value="Peptidase S8/S53 domain"/>
    <property type="match status" value="1"/>
</dbReference>
<dbReference type="InParanoid" id="C5LEI6"/>
<evidence type="ECO:0000259" key="4">
    <source>
        <dbReference type="Pfam" id="PF00082"/>
    </source>
</evidence>
<dbReference type="Proteomes" id="UP000007800">
    <property type="component" value="Unassembled WGS sequence"/>
</dbReference>
<dbReference type="Pfam" id="PF00082">
    <property type="entry name" value="Peptidase_S8"/>
    <property type="match status" value="1"/>
</dbReference>
<comment type="catalytic activity">
    <reaction evidence="1">
        <text>Hydrolysis of proteins with broad specificity for peptide bonds, and a preference for a large uncharged residue in P1. Hydrolyzes peptide amides.</text>
        <dbReference type="EC" id="3.4.21.62"/>
    </reaction>
</comment>
<evidence type="ECO:0000256" key="1">
    <source>
        <dbReference type="ARBA" id="ARBA00023529"/>
    </source>
</evidence>
<dbReference type="OrthoDB" id="531541at2759"/>
<dbReference type="SUPFAM" id="SSF52743">
    <property type="entry name" value="Subtilisin-like"/>
    <property type="match status" value="1"/>
</dbReference>
<evidence type="ECO:0000256" key="2">
    <source>
        <dbReference type="ARBA" id="ARBA00023619"/>
    </source>
</evidence>
<organism evidence="6">
    <name type="scientific">Perkinsus marinus (strain ATCC 50983 / TXsc)</name>
    <dbReference type="NCBI Taxonomy" id="423536"/>
    <lineage>
        <taxon>Eukaryota</taxon>
        <taxon>Sar</taxon>
        <taxon>Alveolata</taxon>
        <taxon>Perkinsozoa</taxon>
        <taxon>Perkinsea</taxon>
        <taxon>Perkinsida</taxon>
        <taxon>Perkinsidae</taxon>
        <taxon>Perkinsus</taxon>
    </lineage>
</organism>
<dbReference type="RefSeq" id="XP_002772988.1">
    <property type="nucleotide sequence ID" value="XM_002772942.1"/>
</dbReference>
<comment type="similarity">
    <text evidence="3">Belongs to the peptidase S8 family.</text>
</comment>
<dbReference type="PROSITE" id="PS51892">
    <property type="entry name" value="SUBTILASE"/>
    <property type="match status" value="1"/>
</dbReference>
<dbReference type="GO" id="GO:0004252">
    <property type="term" value="F:serine-type endopeptidase activity"/>
    <property type="evidence" value="ECO:0007669"/>
    <property type="project" value="UniProtKB-EC"/>
</dbReference>
<feature type="domain" description="Peptidase S8/S53" evidence="4">
    <location>
        <begin position="4"/>
        <end position="48"/>
    </location>
</feature>
<evidence type="ECO:0000313" key="5">
    <source>
        <dbReference type="EMBL" id="EER04804.1"/>
    </source>
</evidence>
<dbReference type="EC" id="3.4.21.62" evidence="2"/>